<evidence type="ECO:0000256" key="3">
    <source>
        <dbReference type="ARBA" id="ARBA00022692"/>
    </source>
</evidence>
<name>A0AAV9Y0F0_9CRYT</name>
<keyword evidence="8" id="KW-1185">Reference proteome</keyword>
<dbReference type="EMBL" id="JAWDEY010000006">
    <property type="protein sequence ID" value="KAK6590490.1"/>
    <property type="molecule type" value="Genomic_DNA"/>
</dbReference>
<keyword evidence="4 6" id="KW-1133">Transmembrane helix</keyword>
<evidence type="ECO:0000256" key="2">
    <source>
        <dbReference type="ARBA" id="ARBA00009457"/>
    </source>
</evidence>
<evidence type="ECO:0000256" key="5">
    <source>
        <dbReference type="ARBA" id="ARBA00023136"/>
    </source>
</evidence>
<evidence type="ECO:0000256" key="1">
    <source>
        <dbReference type="ARBA" id="ARBA00004141"/>
    </source>
</evidence>
<evidence type="ECO:0000313" key="7">
    <source>
        <dbReference type="EMBL" id="KAK6590490.1"/>
    </source>
</evidence>
<feature type="transmembrane region" description="Helical" evidence="6">
    <location>
        <begin position="107"/>
        <end position="123"/>
    </location>
</feature>
<dbReference type="PANTHER" id="PTHR10926:SF0">
    <property type="entry name" value="CDC50, ISOFORM A"/>
    <property type="match status" value="1"/>
</dbReference>
<dbReference type="GO" id="GO:0005783">
    <property type="term" value="C:endoplasmic reticulum"/>
    <property type="evidence" value="ECO:0007669"/>
    <property type="project" value="TreeGrafter"/>
</dbReference>
<sequence length="459" mass="54118">MEHIRTESFFKKDEYWKESEKCLLKNEWRYSRESLESVISSNSEISSYVLKNSNGSCQELNEDFLVNIDDEIPSDELLRFSDIPAINTVFCDVSSVKYTTYSEMRSVFYLLSTFFFILSFLLFERTWNSVSQVKISYDNFGGFPKLLRKDKINLNENQNYTSSENNSLYEFTTDRTLYDPVFVYYGIDGFFSNTKEFVSSKPPEVFGYGYKCTHILTIEDVLKYRPDIRKHIAEFFRVPEDFDFKYIDKLLNSNKRKTRIFNIGRKHSYTNILCGLPMYSIFTDEIEIINKDHGNLFIKTDTDYPEDQWKYKLLNNFRQFVITKINNNYFYNKPNTGKQKVKEPMPKLSIMLSRWWTQSISPNFIKIYGAISSSNEYSEIEDDVVLYPGSYELNVTSNTFPNNEWGTEKYILLMNLSVFGGYQYLPAAICLLISLVYATVIYFDPKRAQMIIIKNKIDH</sequence>
<evidence type="ECO:0000313" key="8">
    <source>
        <dbReference type="Proteomes" id="UP001311799"/>
    </source>
</evidence>
<feature type="transmembrane region" description="Helical" evidence="6">
    <location>
        <begin position="424"/>
        <end position="443"/>
    </location>
</feature>
<keyword evidence="3 6" id="KW-0812">Transmembrane</keyword>
<dbReference type="GO" id="GO:0005794">
    <property type="term" value="C:Golgi apparatus"/>
    <property type="evidence" value="ECO:0007669"/>
    <property type="project" value="TreeGrafter"/>
</dbReference>
<proteinExistence type="inferred from homology"/>
<comment type="similarity">
    <text evidence="2">Belongs to the CDC50/LEM3 family.</text>
</comment>
<evidence type="ECO:0000256" key="4">
    <source>
        <dbReference type="ARBA" id="ARBA00022989"/>
    </source>
</evidence>
<comment type="subcellular location">
    <subcellularLocation>
        <location evidence="1">Membrane</location>
        <topology evidence="1">Multi-pass membrane protein</topology>
    </subcellularLocation>
</comment>
<keyword evidence="5 6" id="KW-0472">Membrane</keyword>
<dbReference type="Pfam" id="PF03381">
    <property type="entry name" value="CDC50"/>
    <property type="match status" value="1"/>
</dbReference>
<dbReference type="PANTHER" id="PTHR10926">
    <property type="entry name" value="CELL CYCLE CONTROL PROTEIN 50"/>
    <property type="match status" value="1"/>
</dbReference>
<evidence type="ECO:0008006" key="9">
    <source>
        <dbReference type="Google" id="ProtNLM"/>
    </source>
</evidence>
<dbReference type="InterPro" id="IPR005045">
    <property type="entry name" value="CDC50/LEM3_fam"/>
</dbReference>
<dbReference type="AlphaFoldDB" id="A0AAV9Y0F0"/>
<dbReference type="Proteomes" id="UP001311799">
    <property type="component" value="Unassembled WGS sequence"/>
</dbReference>
<evidence type="ECO:0000256" key="6">
    <source>
        <dbReference type="SAM" id="Phobius"/>
    </source>
</evidence>
<organism evidence="7 8">
    <name type="scientific">Cryptosporidium xiaoi</name>
    <dbReference type="NCBI Taxonomy" id="659607"/>
    <lineage>
        <taxon>Eukaryota</taxon>
        <taxon>Sar</taxon>
        <taxon>Alveolata</taxon>
        <taxon>Apicomplexa</taxon>
        <taxon>Conoidasida</taxon>
        <taxon>Coccidia</taxon>
        <taxon>Eucoccidiorida</taxon>
        <taxon>Eimeriorina</taxon>
        <taxon>Cryptosporidiidae</taxon>
        <taxon>Cryptosporidium</taxon>
    </lineage>
</organism>
<comment type="caution">
    <text evidence="7">The sequence shown here is derived from an EMBL/GenBank/DDBJ whole genome shotgun (WGS) entry which is preliminary data.</text>
</comment>
<dbReference type="GO" id="GO:0005886">
    <property type="term" value="C:plasma membrane"/>
    <property type="evidence" value="ECO:0007669"/>
    <property type="project" value="TreeGrafter"/>
</dbReference>
<protein>
    <recommendedName>
        <fullName evidence="9">LEM3/CDC50 family protein</fullName>
    </recommendedName>
</protein>
<gene>
    <name evidence="7" type="ORF">RS030_152303</name>
</gene>
<accession>A0AAV9Y0F0</accession>
<reference evidence="7 8" key="1">
    <citation type="submission" date="2023-10" db="EMBL/GenBank/DDBJ databases">
        <title>Comparative genomics analysis reveals potential genetic determinants of host preference in Cryptosporidium xiaoi.</title>
        <authorList>
            <person name="Xiao L."/>
            <person name="Li J."/>
        </authorList>
    </citation>
    <scope>NUCLEOTIDE SEQUENCE [LARGE SCALE GENOMIC DNA]</scope>
    <source>
        <strain evidence="7 8">52996</strain>
    </source>
</reference>